<dbReference type="RefSeq" id="WP_165263685.1">
    <property type="nucleotide sequence ID" value="NZ_JAAKZY010000100.1"/>
</dbReference>
<sequence>MSSDQKTVSVFLALLSELLVLILGLVLDWPVWVLASAVGVVLLTWTMAMIAAKRARARVPFPPETIPLQPCPPVERRELYVERIALPSAERDYDFLFSATVRWCPADPSARNPVINPGALAVDAILARAREVTATRKPFRSSLVQHELSGRLGVMETDREGHVRAMALDVTLALSEEDQTRLDRLAAIRKDEAVWEHQRNYEKNKRRYLGDDVLQNTGSAVVWWLAKNDDQVEKTVEDIGLLAQLSSAANNEEVAEPFRHLVDEALPEAPVAEPEPAETASADPADVFTDFMCRVGLAPGNEEGVMLAGQVAMAVSSWDADTAAEIRRRFIDRATMAHPNGGGPGHPAPDA</sequence>
<keyword evidence="3" id="KW-1185">Reference proteome</keyword>
<feature type="transmembrane region" description="Helical" evidence="1">
    <location>
        <begin position="7"/>
        <end position="26"/>
    </location>
</feature>
<dbReference type="Proteomes" id="UP000472335">
    <property type="component" value="Unassembled WGS sequence"/>
</dbReference>
<evidence type="ECO:0000313" key="2">
    <source>
        <dbReference type="EMBL" id="NGO11318.1"/>
    </source>
</evidence>
<feature type="transmembrane region" description="Helical" evidence="1">
    <location>
        <begin position="32"/>
        <end position="52"/>
    </location>
</feature>
<organism evidence="2 3">
    <name type="scientific">Streptomyces scabichelini</name>
    <dbReference type="NCBI Taxonomy" id="2711217"/>
    <lineage>
        <taxon>Bacteria</taxon>
        <taxon>Bacillati</taxon>
        <taxon>Actinomycetota</taxon>
        <taxon>Actinomycetes</taxon>
        <taxon>Kitasatosporales</taxon>
        <taxon>Streptomycetaceae</taxon>
        <taxon>Streptomyces</taxon>
    </lineage>
</organism>
<evidence type="ECO:0000256" key="1">
    <source>
        <dbReference type="SAM" id="Phobius"/>
    </source>
</evidence>
<accession>A0A6G4VB11</accession>
<evidence type="ECO:0000313" key="3">
    <source>
        <dbReference type="Proteomes" id="UP000472335"/>
    </source>
</evidence>
<dbReference type="AlphaFoldDB" id="A0A6G4VB11"/>
<reference evidence="2 3" key="1">
    <citation type="submission" date="2020-02" db="EMBL/GenBank/DDBJ databases">
        <title>Whole-genome analyses of novel actinobacteria.</title>
        <authorList>
            <person name="Sahin N."/>
            <person name="Gencbay T."/>
        </authorList>
    </citation>
    <scope>NUCLEOTIDE SEQUENCE [LARGE SCALE GENOMIC DNA]</scope>
    <source>
        <strain evidence="2 3">HC44</strain>
    </source>
</reference>
<gene>
    <name evidence="2" type="ORF">G5C60_27870</name>
</gene>
<keyword evidence="1" id="KW-0472">Membrane</keyword>
<comment type="caution">
    <text evidence="2">The sequence shown here is derived from an EMBL/GenBank/DDBJ whole genome shotgun (WGS) entry which is preliminary data.</text>
</comment>
<dbReference type="EMBL" id="JAAKZY010000100">
    <property type="protein sequence ID" value="NGO11318.1"/>
    <property type="molecule type" value="Genomic_DNA"/>
</dbReference>
<keyword evidence="1" id="KW-1133">Transmembrane helix</keyword>
<keyword evidence="1" id="KW-0812">Transmembrane</keyword>
<proteinExistence type="predicted"/>
<protein>
    <submittedName>
        <fullName evidence="2">Uncharacterized protein</fullName>
    </submittedName>
</protein>
<name>A0A6G4VB11_9ACTN</name>